<evidence type="ECO:0000313" key="12">
    <source>
        <dbReference type="EMBL" id="VDP02944.1"/>
    </source>
</evidence>
<protein>
    <recommendedName>
        <fullName evidence="8">N-alpha-acetyltransferase 60</fullName>
        <ecNumber evidence="7">2.3.1.259</ecNumber>
        <ecNumber evidence="1">2.3.1.48</ecNumber>
    </recommendedName>
</protein>
<comment type="similarity">
    <text evidence="6">Belongs to the acetyltransferase family. NAA60 subfamily.</text>
</comment>
<keyword evidence="4" id="KW-0156">Chromatin regulator</keyword>
<dbReference type="OrthoDB" id="47017at2759"/>
<evidence type="ECO:0000256" key="3">
    <source>
        <dbReference type="ARBA" id="ARBA00022829"/>
    </source>
</evidence>
<dbReference type="Pfam" id="PF00583">
    <property type="entry name" value="Acetyltransf_1"/>
    <property type="match status" value="1"/>
</dbReference>
<comment type="catalytic activity">
    <reaction evidence="9">
        <text>L-lysyl-[protein] + acetyl-CoA = N(6)-acetyl-L-lysyl-[protein] + CoA + H(+)</text>
        <dbReference type="Rhea" id="RHEA:45948"/>
        <dbReference type="Rhea" id="RHEA-COMP:9752"/>
        <dbReference type="Rhea" id="RHEA-COMP:10731"/>
        <dbReference type="ChEBI" id="CHEBI:15378"/>
        <dbReference type="ChEBI" id="CHEBI:29969"/>
        <dbReference type="ChEBI" id="CHEBI:57287"/>
        <dbReference type="ChEBI" id="CHEBI:57288"/>
        <dbReference type="ChEBI" id="CHEBI:61930"/>
        <dbReference type="EC" id="2.3.1.48"/>
    </reaction>
</comment>
<evidence type="ECO:0000256" key="4">
    <source>
        <dbReference type="ARBA" id="ARBA00022853"/>
    </source>
</evidence>
<dbReference type="EC" id="2.3.1.48" evidence="1"/>
<evidence type="ECO:0000256" key="8">
    <source>
        <dbReference type="ARBA" id="ARBA00026144"/>
    </source>
</evidence>
<dbReference type="Proteomes" id="UP000270296">
    <property type="component" value="Unassembled WGS sequence"/>
</dbReference>
<keyword evidence="5" id="KW-0012">Acyltransferase</keyword>
<evidence type="ECO:0000256" key="10">
    <source>
        <dbReference type="ARBA" id="ARBA00048848"/>
    </source>
</evidence>
<dbReference type="PANTHER" id="PTHR14744">
    <property type="entry name" value="N-ALPHA-ACETYLTRANSFERASE 60"/>
    <property type="match status" value="1"/>
</dbReference>
<dbReference type="GO" id="GO:0007059">
    <property type="term" value="P:chromosome segregation"/>
    <property type="evidence" value="ECO:0007669"/>
    <property type="project" value="UniProtKB-KW"/>
</dbReference>
<dbReference type="PANTHER" id="PTHR14744:SF15">
    <property type="entry name" value="N-ALPHA-ACETYLTRANSFERASE 60"/>
    <property type="match status" value="1"/>
</dbReference>
<dbReference type="InterPro" id="IPR000182">
    <property type="entry name" value="GNAT_dom"/>
</dbReference>
<evidence type="ECO:0000256" key="6">
    <source>
        <dbReference type="ARBA" id="ARBA00025774"/>
    </source>
</evidence>
<evidence type="ECO:0000256" key="9">
    <source>
        <dbReference type="ARBA" id="ARBA00048017"/>
    </source>
</evidence>
<sequence length="144" mass="16879">MVVTHEEKIIGVLVAEIKKLSQCNLEDQNILPKSYPANTAVCYMLSLGVHKDWRRRGIASKLLNNLLTYLENGASAGFEPTRCLFLHVLVENENAINFYERHSRLKSYYKIDDKYYDGFTYVYYLNGTIPPWSLRYELFHKKHL</sequence>
<dbReference type="CDD" id="cd04301">
    <property type="entry name" value="NAT_SF"/>
    <property type="match status" value="1"/>
</dbReference>
<dbReference type="WBParaSite" id="SBAD_0000415001-mRNA-1">
    <property type="protein sequence ID" value="SBAD_0000415001-mRNA-1"/>
    <property type="gene ID" value="SBAD_0000415001"/>
</dbReference>
<proteinExistence type="inferred from homology"/>
<evidence type="ECO:0000313" key="14">
    <source>
        <dbReference type="WBParaSite" id="SBAD_0000415001-mRNA-1"/>
    </source>
</evidence>
<dbReference type="Gene3D" id="3.40.630.30">
    <property type="match status" value="1"/>
</dbReference>
<dbReference type="EC" id="2.3.1.259" evidence="7"/>
<name>A0A183IK28_9BILA</name>
<dbReference type="GO" id="GO:0004402">
    <property type="term" value="F:histone acetyltransferase activity"/>
    <property type="evidence" value="ECO:0007669"/>
    <property type="project" value="TreeGrafter"/>
</dbReference>
<reference evidence="12 13" key="2">
    <citation type="submission" date="2018-11" db="EMBL/GenBank/DDBJ databases">
        <authorList>
            <consortium name="Pathogen Informatics"/>
        </authorList>
    </citation>
    <scope>NUCLEOTIDE SEQUENCE [LARGE SCALE GENOMIC DNA]</scope>
</reference>
<dbReference type="AlphaFoldDB" id="A0A183IK28"/>
<dbReference type="GO" id="GO:0120518">
    <property type="term" value="F:protein N-terminal-methionine acetyltransferase activity"/>
    <property type="evidence" value="ECO:0007669"/>
    <property type="project" value="UniProtKB-EC"/>
</dbReference>
<evidence type="ECO:0000256" key="7">
    <source>
        <dbReference type="ARBA" id="ARBA00026111"/>
    </source>
</evidence>
<evidence type="ECO:0000256" key="5">
    <source>
        <dbReference type="ARBA" id="ARBA00023315"/>
    </source>
</evidence>
<organism evidence="14">
    <name type="scientific">Soboliphyme baturini</name>
    <dbReference type="NCBI Taxonomy" id="241478"/>
    <lineage>
        <taxon>Eukaryota</taxon>
        <taxon>Metazoa</taxon>
        <taxon>Ecdysozoa</taxon>
        <taxon>Nematoda</taxon>
        <taxon>Enoplea</taxon>
        <taxon>Dorylaimia</taxon>
        <taxon>Dioctophymatida</taxon>
        <taxon>Dioctophymatoidea</taxon>
        <taxon>Soboliphymatidae</taxon>
        <taxon>Soboliphyme</taxon>
    </lineage>
</organism>
<comment type="catalytic activity">
    <reaction evidence="10">
        <text>N-terminal L-methionyl-[transmembrane protein] + acetyl-CoA = N-terminal N(alpha)-acetyl-L-methionyl-[transmembrane protein] + CoA + H(+)</text>
        <dbReference type="Rhea" id="RHEA:50604"/>
        <dbReference type="Rhea" id="RHEA-COMP:12745"/>
        <dbReference type="Rhea" id="RHEA-COMP:12746"/>
        <dbReference type="ChEBI" id="CHEBI:15378"/>
        <dbReference type="ChEBI" id="CHEBI:57287"/>
        <dbReference type="ChEBI" id="CHEBI:57288"/>
        <dbReference type="ChEBI" id="CHEBI:64731"/>
        <dbReference type="ChEBI" id="CHEBI:133414"/>
        <dbReference type="EC" id="2.3.1.259"/>
    </reaction>
</comment>
<dbReference type="GO" id="GO:0000139">
    <property type="term" value="C:Golgi membrane"/>
    <property type="evidence" value="ECO:0007669"/>
    <property type="project" value="TreeGrafter"/>
</dbReference>
<dbReference type="EMBL" id="UZAM01008050">
    <property type="protein sequence ID" value="VDP02944.1"/>
    <property type="molecule type" value="Genomic_DNA"/>
</dbReference>
<feature type="domain" description="N-acetyltransferase" evidence="11">
    <location>
        <begin position="1"/>
        <end position="141"/>
    </location>
</feature>
<evidence type="ECO:0000256" key="2">
    <source>
        <dbReference type="ARBA" id="ARBA00022679"/>
    </source>
</evidence>
<dbReference type="PROSITE" id="PS51186">
    <property type="entry name" value="GNAT"/>
    <property type="match status" value="1"/>
</dbReference>
<gene>
    <name evidence="12" type="ORF">SBAD_LOCUS3974</name>
</gene>
<evidence type="ECO:0000259" key="11">
    <source>
        <dbReference type="PROSITE" id="PS51186"/>
    </source>
</evidence>
<evidence type="ECO:0000313" key="13">
    <source>
        <dbReference type="Proteomes" id="UP000270296"/>
    </source>
</evidence>
<keyword evidence="2" id="KW-0808">Transferase</keyword>
<dbReference type="InterPro" id="IPR045141">
    <property type="entry name" value="NAA60-like"/>
</dbReference>
<keyword evidence="13" id="KW-1185">Reference proteome</keyword>
<dbReference type="InterPro" id="IPR016181">
    <property type="entry name" value="Acyl_CoA_acyltransferase"/>
</dbReference>
<accession>A0A183IK28</accession>
<keyword evidence="3" id="KW-0159">Chromosome partition</keyword>
<evidence type="ECO:0000256" key="1">
    <source>
        <dbReference type="ARBA" id="ARBA00013184"/>
    </source>
</evidence>
<reference evidence="14" key="1">
    <citation type="submission" date="2016-06" db="UniProtKB">
        <authorList>
            <consortium name="WormBaseParasite"/>
        </authorList>
    </citation>
    <scope>IDENTIFICATION</scope>
</reference>
<dbReference type="SUPFAM" id="SSF55729">
    <property type="entry name" value="Acyl-CoA N-acyltransferases (Nat)"/>
    <property type="match status" value="1"/>
</dbReference>